<dbReference type="RefSeq" id="WP_007186538.1">
    <property type="nucleotide sequence ID" value="NZ_AKGD01000003.1"/>
</dbReference>
<feature type="domain" description="AB hydrolase-1" evidence="1">
    <location>
        <begin position="54"/>
        <end position="276"/>
    </location>
</feature>
<evidence type="ECO:0000313" key="2">
    <source>
        <dbReference type="EMBL" id="EIT68406.1"/>
    </source>
</evidence>
<reference evidence="2 3" key="1">
    <citation type="journal article" date="2012" name="J. Bacteriol.">
        <title>Genome Sequence of n-Alkane-Degrading Hydrocarboniphaga effusa Strain AP103T (ATCC BAA-332T).</title>
        <authorList>
            <person name="Chang H.K."/>
            <person name="Zylstra G.J."/>
            <person name="Chae J.C."/>
        </authorList>
    </citation>
    <scope>NUCLEOTIDE SEQUENCE [LARGE SCALE GENOMIC DNA]</scope>
    <source>
        <strain evidence="2 3">AP103</strain>
    </source>
</reference>
<dbReference type="GO" id="GO:0004806">
    <property type="term" value="F:triacylglycerol lipase activity"/>
    <property type="evidence" value="ECO:0007669"/>
    <property type="project" value="TreeGrafter"/>
</dbReference>
<dbReference type="EMBL" id="AKGD01000003">
    <property type="protein sequence ID" value="EIT68406.1"/>
    <property type="molecule type" value="Genomic_DNA"/>
</dbReference>
<gene>
    <name evidence="2" type="ORF">WQQ_36010</name>
</gene>
<dbReference type="Pfam" id="PF00561">
    <property type="entry name" value="Abhydrolase_1"/>
    <property type="match status" value="1"/>
</dbReference>
<dbReference type="STRING" id="1172194.WQQ_36010"/>
<dbReference type="PATRIC" id="fig|1172194.4.peg.3494"/>
<dbReference type="GO" id="GO:0046503">
    <property type="term" value="P:glycerolipid catabolic process"/>
    <property type="evidence" value="ECO:0007669"/>
    <property type="project" value="TreeGrafter"/>
</dbReference>
<dbReference type="InterPro" id="IPR029058">
    <property type="entry name" value="AB_hydrolase_fold"/>
</dbReference>
<name>I8HY65_9GAMM</name>
<accession>I8HY65</accession>
<keyword evidence="3" id="KW-1185">Reference proteome</keyword>
<dbReference type="OrthoDB" id="7616518at2"/>
<dbReference type="SUPFAM" id="SSF53474">
    <property type="entry name" value="alpha/beta-Hydrolases"/>
    <property type="match status" value="1"/>
</dbReference>
<proteinExistence type="predicted"/>
<dbReference type="PRINTS" id="PR00111">
    <property type="entry name" value="ABHYDROLASE"/>
</dbReference>
<sequence>MSSARPERIKSIRPLRARLDRHAAPVSSGAIEVGYLHVDGVRLRYARSEGTGDPILMCNGIGANFELLMPFVEALKGRRIVLFDVPGCGQSEASLFWPTLRRYANFAVGLLDALGHSGAFSVAGVSWGGGLAQQIARDYPDRVQHLILMATSPGILMVPGRLSALLLMMSPIRYFSPRFMARNASTIYGGEMQGHLGRAARYASKARPPAVHAYFQQLYAIFRFTSLPWLHKLKCPALILCGDDDPLIRPSNAYILAALLRDARLHFIRGGGHLFLDMQADETARVIEQFLVEKTPGAKR</sequence>
<dbReference type="PANTHER" id="PTHR43433:SF5">
    <property type="entry name" value="AB HYDROLASE-1 DOMAIN-CONTAINING PROTEIN"/>
    <property type="match status" value="1"/>
</dbReference>
<dbReference type="InterPro" id="IPR000073">
    <property type="entry name" value="AB_hydrolase_1"/>
</dbReference>
<evidence type="ECO:0000259" key="1">
    <source>
        <dbReference type="Pfam" id="PF00561"/>
    </source>
</evidence>
<dbReference type="AlphaFoldDB" id="I8HY65"/>
<organism evidence="2 3">
    <name type="scientific">Hydrocarboniphaga effusa AP103</name>
    <dbReference type="NCBI Taxonomy" id="1172194"/>
    <lineage>
        <taxon>Bacteria</taxon>
        <taxon>Pseudomonadati</taxon>
        <taxon>Pseudomonadota</taxon>
        <taxon>Gammaproteobacteria</taxon>
        <taxon>Nevskiales</taxon>
        <taxon>Nevskiaceae</taxon>
        <taxon>Hydrocarboniphaga</taxon>
    </lineage>
</organism>
<dbReference type="PANTHER" id="PTHR43433">
    <property type="entry name" value="HYDROLASE, ALPHA/BETA FOLD FAMILY PROTEIN"/>
    <property type="match status" value="1"/>
</dbReference>
<protein>
    <recommendedName>
        <fullName evidence="1">AB hydrolase-1 domain-containing protein</fullName>
    </recommendedName>
</protein>
<dbReference type="Gene3D" id="3.40.50.1820">
    <property type="entry name" value="alpha/beta hydrolase"/>
    <property type="match status" value="1"/>
</dbReference>
<dbReference type="InterPro" id="IPR050471">
    <property type="entry name" value="AB_hydrolase"/>
</dbReference>
<evidence type="ECO:0000313" key="3">
    <source>
        <dbReference type="Proteomes" id="UP000003704"/>
    </source>
</evidence>
<comment type="caution">
    <text evidence="2">The sequence shown here is derived from an EMBL/GenBank/DDBJ whole genome shotgun (WGS) entry which is preliminary data.</text>
</comment>
<dbReference type="Proteomes" id="UP000003704">
    <property type="component" value="Unassembled WGS sequence"/>
</dbReference>